<accession>A0A060ZGS2</accession>
<gene>
    <name evidence="1" type="ORF">GSONMT00022848001</name>
</gene>
<evidence type="ECO:0000313" key="2">
    <source>
        <dbReference type="Proteomes" id="UP000193380"/>
    </source>
</evidence>
<dbReference type="Gene3D" id="2.40.50.140">
    <property type="entry name" value="Nucleic acid-binding proteins"/>
    <property type="match status" value="1"/>
</dbReference>
<name>A0A060ZGS2_ONCMY</name>
<evidence type="ECO:0000313" key="1">
    <source>
        <dbReference type="EMBL" id="CDR00405.1"/>
    </source>
</evidence>
<reference evidence="1" key="1">
    <citation type="journal article" date="2014" name="Nat. Commun.">
        <title>The rainbow trout genome provides novel insights into evolution after whole-genome duplication in vertebrates.</title>
        <authorList>
            <person name="Berthelot C."/>
            <person name="Brunet F."/>
            <person name="Chalopin D."/>
            <person name="Juanchich A."/>
            <person name="Bernard M."/>
            <person name="Noel B."/>
            <person name="Bento P."/>
            <person name="Da Silva C."/>
            <person name="Labadie K."/>
            <person name="Alberti A."/>
            <person name="Aury J.M."/>
            <person name="Louis A."/>
            <person name="Dehais P."/>
            <person name="Bardou P."/>
            <person name="Montfort J."/>
            <person name="Klopp C."/>
            <person name="Cabau C."/>
            <person name="Gaspin C."/>
            <person name="Thorgaard G.H."/>
            <person name="Boussaha M."/>
            <person name="Quillet E."/>
            <person name="Guyomard R."/>
            <person name="Galiana D."/>
            <person name="Bobe J."/>
            <person name="Volff J.N."/>
            <person name="Genet C."/>
            <person name="Wincker P."/>
            <person name="Jaillon O."/>
            <person name="Roest Crollius H."/>
            <person name="Guiguen Y."/>
        </authorList>
    </citation>
    <scope>NUCLEOTIDE SEQUENCE [LARGE SCALE GENOMIC DNA]</scope>
</reference>
<organism evidence="1 2">
    <name type="scientific">Oncorhynchus mykiss</name>
    <name type="common">Rainbow trout</name>
    <name type="synonym">Salmo gairdneri</name>
    <dbReference type="NCBI Taxonomy" id="8022"/>
    <lineage>
        <taxon>Eukaryota</taxon>
        <taxon>Metazoa</taxon>
        <taxon>Chordata</taxon>
        <taxon>Craniata</taxon>
        <taxon>Vertebrata</taxon>
        <taxon>Euteleostomi</taxon>
        <taxon>Actinopterygii</taxon>
        <taxon>Neopterygii</taxon>
        <taxon>Teleostei</taxon>
        <taxon>Protacanthopterygii</taxon>
        <taxon>Salmoniformes</taxon>
        <taxon>Salmonidae</taxon>
        <taxon>Salmoninae</taxon>
        <taxon>Oncorhynchus</taxon>
    </lineage>
</organism>
<sequence length="62" mass="6516">LSVSLSPGGPEGVSILRVLSVSLSLQVDLKVSGQCVAQWQDKHLMTKLGHITCKTLKGGNIS</sequence>
<reference evidence="1" key="2">
    <citation type="submission" date="2014-03" db="EMBL/GenBank/DDBJ databases">
        <authorList>
            <person name="Genoscope - CEA"/>
        </authorList>
    </citation>
    <scope>NUCLEOTIDE SEQUENCE</scope>
</reference>
<dbReference type="PaxDb" id="8022-A0A060ZGS2"/>
<dbReference type="EMBL" id="FR956683">
    <property type="protein sequence ID" value="CDR00405.1"/>
    <property type="molecule type" value="Genomic_DNA"/>
</dbReference>
<proteinExistence type="predicted"/>
<dbReference type="AlphaFoldDB" id="A0A060ZGS2"/>
<protein>
    <submittedName>
        <fullName evidence="1">Uncharacterized protein</fullName>
    </submittedName>
</protein>
<dbReference type="STRING" id="8022.A0A060ZGS2"/>
<dbReference type="InterPro" id="IPR012340">
    <property type="entry name" value="NA-bd_OB-fold"/>
</dbReference>
<dbReference type="Proteomes" id="UP000193380">
    <property type="component" value="Unassembled WGS sequence"/>
</dbReference>
<feature type="non-terminal residue" evidence="1">
    <location>
        <position position="1"/>
    </location>
</feature>